<evidence type="ECO:0000256" key="7">
    <source>
        <dbReference type="ARBA" id="ARBA00023136"/>
    </source>
</evidence>
<feature type="transmembrane region" description="Helical" evidence="9">
    <location>
        <begin position="465"/>
        <end position="485"/>
    </location>
</feature>
<feature type="transmembrane region" description="Helical" evidence="9">
    <location>
        <begin position="33"/>
        <end position="52"/>
    </location>
</feature>
<keyword evidence="7 9" id="KW-0472">Membrane</keyword>
<dbReference type="NCBIfam" id="TIGR00924">
    <property type="entry name" value="yjdL_sub1_fam"/>
    <property type="match status" value="1"/>
</dbReference>
<feature type="transmembrane region" description="Helical" evidence="9">
    <location>
        <begin position="64"/>
        <end position="84"/>
    </location>
</feature>
<feature type="transmembrane region" description="Helical" evidence="9">
    <location>
        <begin position="234"/>
        <end position="253"/>
    </location>
</feature>
<keyword evidence="4" id="KW-1003">Cell membrane</keyword>
<proteinExistence type="inferred from homology"/>
<dbReference type="Pfam" id="PF00854">
    <property type="entry name" value="PTR2"/>
    <property type="match status" value="1"/>
</dbReference>
<evidence type="ECO:0000256" key="6">
    <source>
        <dbReference type="ARBA" id="ARBA00022989"/>
    </source>
</evidence>
<feature type="transmembrane region" description="Helical" evidence="9">
    <location>
        <begin position="396"/>
        <end position="415"/>
    </location>
</feature>
<dbReference type="Proteomes" id="UP000831880">
    <property type="component" value="Chromosome"/>
</dbReference>
<evidence type="ECO:0000256" key="5">
    <source>
        <dbReference type="ARBA" id="ARBA00022692"/>
    </source>
</evidence>
<feature type="transmembrane region" description="Helical" evidence="9">
    <location>
        <begin position="292"/>
        <end position="309"/>
    </location>
</feature>
<dbReference type="PANTHER" id="PTHR23517">
    <property type="entry name" value="RESISTANCE PROTEIN MDTM, PUTATIVE-RELATED-RELATED"/>
    <property type="match status" value="1"/>
</dbReference>
<evidence type="ECO:0000259" key="10">
    <source>
        <dbReference type="PROSITE" id="PS50850"/>
    </source>
</evidence>
<reference evidence="11 12" key="1">
    <citation type="submission" date="2022-04" db="EMBL/GenBank/DDBJ databases">
        <title>Halobacillus sp. isolated from saltern.</title>
        <authorList>
            <person name="Won M."/>
            <person name="Lee C.-M."/>
            <person name="Woen H.-Y."/>
            <person name="Kwon S.-W."/>
        </authorList>
    </citation>
    <scope>NUCLEOTIDE SEQUENCE [LARGE SCALE GENOMIC DNA]</scope>
    <source>
        <strain evidence="11 12">SSTM10-2</strain>
    </source>
</reference>
<dbReference type="InterPro" id="IPR018456">
    <property type="entry name" value="PTR2_symporter_CS"/>
</dbReference>
<gene>
    <name evidence="11" type="ORF">MUO14_05825</name>
</gene>
<organism evidence="11 12">
    <name type="scientific">Halobacillus shinanisalinarum</name>
    <dbReference type="NCBI Taxonomy" id="2932258"/>
    <lineage>
        <taxon>Bacteria</taxon>
        <taxon>Bacillati</taxon>
        <taxon>Bacillota</taxon>
        <taxon>Bacilli</taxon>
        <taxon>Bacillales</taxon>
        <taxon>Bacillaceae</taxon>
        <taxon>Halobacillus</taxon>
    </lineage>
</organism>
<sequence>MSKYSKEDIVNSVPQKGFFGHPKGLFTLFFTEFWERFSYYGMRAILLFYMYYEVSKGGLGLDEGTAASIMAIYGSLVYMSGIIGGWIADRILGGTSTVFYGGVLIMFGHIVLSLPGNLTAFFISMVLIVIGTGLLKPNVSNVVGDLYAPEDYRRDSGFSIFYMGINLGGFLAPLIVGTVGQEYSFHAGFAIAAVGMFFGLITFMLTKKKNLGLAGKNVPNPLTKAERSKTYKRVGIGAIIIIILFALTIPTGILTISGLTYIVSFLGLSIPTAYFIVMFRSKKTTTDERSRLLAYIPLFVASMMFWSIQEQGSIILAQYADQRVDLSFAGLGIQSSWFQSLNPLFIIFLAPVFAWLWIRLRSKQPSTPKKFAYGLMFAGVSFLIMMIPAIMNGDNLVNPLWLVLSFLLVVLGELLLSPVGLSATTKLAPAAFASQTMSLWFLSNAAGQAMNAQLVKLYNIDTEVAYFGILGGASVLLGIILFAFAPRISKLMKGVN</sequence>
<dbReference type="PROSITE" id="PS50850">
    <property type="entry name" value="MFS"/>
    <property type="match status" value="1"/>
</dbReference>
<dbReference type="PROSITE" id="PS01023">
    <property type="entry name" value="PTR2_2"/>
    <property type="match status" value="1"/>
</dbReference>
<evidence type="ECO:0000256" key="1">
    <source>
        <dbReference type="ARBA" id="ARBA00004651"/>
    </source>
</evidence>
<dbReference type="InterPro" id="IPR000109">
    <property type="entry name" value="POT_fam"/>
</dbReference>
<feature type="transmembrane region" description="Helical" evidence="9">
    <location>
        <begin position="183"/>
        <end position="206"/>
    </location>
</feature>
<evidence type="ECO:0000256" key="9">
    <source>
        <dbReference type="SAM" id="Phobius"/>
    </source>
</evidence>
<evidence type="ECO:0000256" key="8">
    <source>
        <dbReference type="RuleBase" id="RU003755"/>
    </source>
</evidence>
<feature type="domain" description="Major facilitator superfamily (MFS) profile" evidence="10">
    <location>
        <begin position="24"/>
        <end position="489"/>
    </location>
</feature>
<feature type="transmembrane region" description="Helical" evidence="9">
    <location>
        <begin position="156"/>
        <end position="177"/>
    </location>
</feature>
<dbReference type="EMBL" id="CP095074">
    <property type="protein sequence ID" value="UOQ94470.1"/>
    <property type="molecule type" value="Genomic_DNA"/>
</dbReference>
<feature type="transmembrane region" description="Helical" evidence="9">
    <location>
        <begin position="427"/>
        <end position="445"/>
    </location>
</feature>
<dbReference type="InterPro" id="IPR020846">
    <property type="entry name" value="MFS_dom"/>
</dbReference>
<keyword evidence="6 9" id="KW-1133">Transmembrane helix</keyword>
<dbReference type="PROSITE" id="PS01022">
    <property type="entry name" value="PTR2_1"/>
    <property type="match status" value="1"/>
</dbReference>
<dbReference type="RefSeq" id="WP_244754157.1">
    <property type="nucleotide sequence ID" value="NZ_CP095074.1"/>
</dbReference>
<dbReference type="SUPFAM" id="SSF103473">
    <property type="entry name" value="MFS general substrate transporter"/>
    <property type="match status" value="1"/>
</dbReference>
<dbReference type="InterPro" id="IPR036259">
    <property type="entry name" value="MFS_trans_sf"/>
</dbReference>
<evidence type="ECO:0000256" key="3">
    <source>
        <dbReference type="ARBA" id="ARBA00022448"/>
    </source>
</evidence>
<feature type="transmembrane region" description="Helical" evidence="9">
    <location>
        <begin position="259"/>
        <end position="280"/>
    </location>
</feature>
<comment type="similarity">
    <text evidence="2 8">Belongs to the major facilitator superfamily. Proton-dependent oligopeptide transporter (POT/PTR) (TC 2.A.17) family.</text>
</comment>
<accession>A0ABY4H2V9</accession>
<feature type="transmembrane region" description="Helical" evidence="9">
    <location>
        <begin position="337"/>
        <end position="358"/>
    </location>
</feature>
<keyword evidence="5 8" id="KW-0812">Transmembrane</keyword>
<evidence type="ECO:0000256" key="4">
    <source>
        <dbReference type="ARBA" id="ARBA00022475"/>
    </source>
</evidence>
<dbReference type="PANTHER" id="PTHR23517:SF15">
    <property type="entry name" value="PROTON-DEPENDENT OLIGOPEPTIDE FAMILY TRANSPORT PROTEIN"/>
    <property type="match status" value="1"/>
</dbReference>
<dbReference type="InterPro" id="IPR050171">
    <property type="entry name" value="MFS_Transporters"/>
</dbReference>
<dbReference type="CDD" id="cd17346">
    <property type="entry name" value="MFS_DtpA_like"/>
    <property type="match status" value="1"/>
</dbReference>
<dbReference type="Gene3D" id="1.20.1250.20">
    <property type="entry name" value="MFS general substrate transporter like domains"/>
    <property type="match status" value="1"/>
</dbReference>
<evidence type="ECO:0000313" key="11">
    <source>
        <dbReference type="EMBL" id="UOQ94470.1"/>
    </source>
</evidence>
<name>A0ABY4H2V9_9BACI</name>
<comment type="subcellular location">
    <subcellularLocation>
        <location evidence="1">Cell membrane</location>
        <topology evidence="1">Multi-pass membrane protein</topology>
    </subcellularLocation>
    <subcellularLocation>
        <location evidence="8">Membrane</location>
        <topology evidence="8">Multi-pass membrane protein</topology>
    </subcellularLocation>
</comment>
<protein>
    <submittedName>
        <fullName evidence="11">Peptide MFS transporter</fullName>
    </submittedName>
</protein>
<evidence type="ECO:0000313" key="12">
    <source>
        <dbReference type="Proteomes" id="UP000831880"/>
    </source>
</evidence>
<feature type="transmembrane region" description="Helical" evidence="9">
    <location>
        <begin position="91"/>
        <end position="112"/>
    </location>
</feature>
<evidence type="ECO:0000256" key="2">
    <source>
        <dbReference type="ARBA" id="ARBA00005982"/>
    </source>
</evidence>
<feature type="transmembrane region" description="Helical" evidence="9">
    <location>
        <begin position="118"/>
        <end position="135"/>
    </location>
</feature>
<feature type="transmembrane region" description="Helical" evidence="9">
    <location>
        <begin position="370"/>
        <end position="390"/>
    </location>
</feature>
<dbReference type="InterPro" id="IPR005279">
    <property type="entry name" value="Dipep/tripep_permease"/>
</dbReference>
<keyword evidence="3 8" id="KW-0813">Transport</keyword>
<keyword evidence="12" id="KW-1185">Reference proteome</keyword>